<dbReference type="InterPro" id="IPR006311">
    <property type="entry name" value="TAT_signal"/>
</dbReference>
<dbReference type="Proteomes" id="UP000327000">
    <property type="component" value="Unassembled WGS sequence"/>
</dbReference>
<dbReference type="InterPro" id="IPR016166">
    <property type="entry name" value="FAD-bd_PCMH"/>
</dbReference>
<dbReference type="InterPro" id="IPR050416">
    <property type="entry name" value="FAD-linked_Oxidoreductase"/>
</dbReference>
<evidence type="ECO:0000256" key="6">
    <source>
        <dbReference type="SAM" id="SignalP"/>
    </source>
</evidence>
<organism evidence="8 9">
    <name type="scientific">Streptomyces mobaraensis</name>
    <name type="common">Streptoverticillium mobaraense</name>
    <dbReference type="NCBI Taxonomy" id="35621"/>
    <lineage>
        <taxon>Bacteria</taxon>
        <taxon>Bacillati</taxon>
        <taxon>Actinomycetota</taxon>
        <taxon>Actinomycetes</taxon>
        <taxon>Kitasatosporales</taxon>
        <taxon>Streptomycetaceae</taxon>
        <taxon>Streptomyces</taxon>
    </lineage>
</organism>
<keyword evidence="6" id="KW-0732">Signal</keyword>
<keyword evidence="4" id="KW-0274">FAD</keyword>
<feature type="domain" description="FAD-binding PCMH-type" evidence="7">
    <location>
        <begin position="63"/>
        <end position="232"/>
    </location>
</feature>
<dbReference type="Gene3D" id="3.30.465.10">
    <property type="match status" value="1"/>
</dbReference>
<keyword evidence="5" id="KW-0560">Oxidoreductase</keyword>
<dbReference type="PROSITE" id="PS51318">
    <property type="entry name" value="TAT"/>
    <property type="match status" value="1"/>
</dbReference>
<name>A0A5N5W999_STRMB</name>
<dbReference type="PANTHER" id="PTHR42973">
    <property type="entry name" value="BINDING OXIDOREDUCTASE, PUTATIVE (AFU_ORTHOLOGUE AFUA_1G17690)-RELATED"/>
    <property type="match status" value="1"/>
</dbReference>
<proteinExistence type="inferred from homology"/>
<gene>
    <name evidence="8" type="ORF">FRZ00_14940</name>
</gene>
<dbReference type="Gene3D" id="3.40.462.20">
    <property type="match status" value="1"/>
</dbReference>
<dbReference type="SUPFAM" id="SSF56176">
    <property type="entry name" value="FAD-binding/transporter-associated domain-like"/>
    <property type="match status" value="1"/>
</dbReference>
<dbReference type="InterPro" id="IPR016169">
    <property type="entry name" value="FAD-bd_PCMH_sub2"/>
</dbReference>
<dbReference type="Pfam" id="PF08031">
    <property type="entry name" value="BBE"/>
    <property type="match status" value="1"/>
</dbReference>
<evidence type="ECO:0000256" key="1">
    <source>
        <dbReference type="ARBA" id="ARBA00001974"/>
    </source>
</evidence>
<dbReference type="GO" id="GO:0016491">
    <property type="term" value="F:oxidoreductase activity"/>
    <property type="evidence" value="ECO:0007669"/>
    <property type="project" value="UniProtKB-KW"/>
</dbReference>
<comment type="caution">
    <text evidence="8">The sequence shown here is derived from an EMBL/GenBank/DDBJ whole genome shotgun (WGS) entry which is preliminary data.</text>
</comment>
<dbReference type="InterPro" id="IPR012951">
    <property type="entry name" value="BBE"/>
</dbReference>
<dbReference type="PANTHER" id="PTHR42973:SF39">
    <property type="entry name" value="FAD-BINDING PCMH-TYPE DOMAIN-CONTAINING PROTEIN"/>
    <property type="match status" value="1"/>
</dbReference>
<dbReference type="AlphaFoldDB" id="A0A5N5W999"/>
<dbReference type="Pfam" id="PF01565">
    <property type="entry name" value="FAD_binding_4"/>
    <property type="match status" value="1"/>
</dbReference>
<comment type="cofactor">
    <cofactor evidence="1">
        <name>FAD</name>
        <dbReference type="ChEBI" id="CHEBI:57692"/>
    </cofactor>
</comment>
<evidence type="ECO:0000256" key="2">
    <source>
        <dbReference type="ARBA" id="ARBA00005466"/>
    </source>
</evidence>
<feature type="chain" id="PRO_5038525022" evidence="6">
    <location>
        <begin position="20"/>
        <end position="501"/>
    </location>
</feature>
<evidence type="ECO:0000313" key="9">
    <source>
        <dbReference type="Proteomes" id="UP000327000"/>
    </source>
</evidence>
<dbReference type="OrthoDB" id="545125at2"/>
<dbReference type="PROSITE" id="PS51387">
    <property type="entry name" value="FAD_PCMH"/>
    <property type="match status" value="1"/>
</dbReference>
<evidence type="ECO:0000256" key="5">
    <source>
        <dbReference type="ARBA" id="ARBA00023002"/>
    </source>
</evidence>
<sequence length="501" mass="52648">MIGRRAVLGAATAVPAALALPAARAGARDGTPWERLRRHLRGDLVLPGDPGYATARQLDLAQFDGVAPRAVAYCAGPEDAALCLAFVRDHRLPLAVRSGGHSAGGYSTTTGLVLDVSRLNRIALDGRTVTVGAGAQNVDVLTALAPHGLAVVGGACPTVAAGGFLQGGGLGFLTPRFGMACDALESADVVLADGRTVTASATEHPDLYWALRGGGGGNFGVVTSFTLRPAALSQVSTARLGYAYGNALDMLDGYARWLADAPRAIGGAAVVGLADAAPGTPPVPWIILVSTGGPAQLAAEADRLASLTGAPASRDLATLPYRDLMLGVYGCAAGPVEECHRTGTSPQGRLPRTAYAVERSRLFRDPMPRDGWARLLALFDTGRTAGESHQLQVLPLGGAVGDLGRGDTAFVHRDSRFTVNVQAFARQGPVSREREDGMRRWADAGFAVLDPHSARETYQNFVDPALRDWRRSYYAENLPRLTRIKQGHDPYRVFTFAQGIA</sequence>
<evidence type="ECO:0000259" key="7">
    <source>
        <dbReference type="PROSITE" id="PS51387"/>
    </source>
</evidence>
<evidence type="ECO:0000313" key="8">
    <source>
        <dbReference type="EMBL" id="KAB7845006.1"/>
    </source>
</evidence>
<dbReference type="InterPro" id="IPR016167">
    <property type="entry name" value="FAD-bd_PCMH_sub1"/>
</dbReference>
<dbReference type="Gene3D" id="3.30.43.10">
    <property type="entry name" value="Uridine Diphospho-n-acetylenolpyruvylglucosamine Reductase, domain 2"/>
    <property type="match status" value="1"/>
</dbReference>
<keyword evidence="3" id="KW-0285">Flavoprotein</keyword>
<comment type="similarity">
    <text evidence="2">Belongs to the oxygen-dependent FAD-linked oxidoreductase family.</text>
</comment>
<evidence type="ECO:0000256" key="4">
    <source>
        <dbReference type="ARBA" id="ARBA00022827"/>
    </source>
</evidence>
<dbReference type="RefSeq" id="WP_152263818.1">
    <property type="nucleotide sequence ID" value="NZ_VOKX01000027.1"/>
</dbReference>
<dbReference type="EMBL" id="VOKX01000027">
    <property type="protein sequence ID" value="KAB7845006.1"/>
    <property type="molecule type" value="Genomic_DNA"/>
</dbReference>
<protein>
    <submittedName>
        <fullName evidence="8">FAD-binding oxidoreductase</fullName>
    </submittedName>
</protein>
<evidence type="ECO:0000256" key="3">
    <source>
        <dbReference type="ARBA" id="ARBA00022630"/>
    </source>
</evidence>
<feature type="signal peptide" evidence="6">
    <location>
        <begin position="1"/>
        <end position="19"/>
    </location>
</feature>
<accession>A0A5N5W999</accession>
<dbReference type="InterPro" id="IPR036318">
    <property type="entry name" value="FAD-bd_PCMH-like_sf"/>
</dbReference>
<keyword evidence="9" id="KW-1185">Reference proteome</keyword>
<dbReference type="InterPro" id="IPR006094">
    <property type="entry name" value="Oxid_FAD_bind_N"/>
</dbReference>
<dbReference type="GO" id="GO:0071949">
    <property type="term" value="F:FAD binding"/>
    <property type="evidence" value="ECO:0007669"/>
    <property type="project" value="InterPro"/>
</dbReference>
<reference evidence="8 9" key="1">
    <citation type="journal article" date="2019" name="Microb. Cell Fact.">
        <title>Exploring novel herbicidin analogues by transcriptional regulator overexpression and MS/MS molecular networking.</title>
        <authorList>
            <person name="Shi Y."/>
            <person name="Gu R."/>
            <person name="Li Y."/>
            <person name="Wang X."/>
            <person name="Ren W."/>
            <person name="Li X."/>
            <person name="Wang L."/>
            <person name="Xie Y."/>
            <person name="Hong B."/>
        </authorList>
    </citation>
    <scope>NUCLEOTIDE SEQUENCE [LARGE SCALE GENOMIC DNA]</scope>
    <source>
        <strain evidence="8 9">US-43</strain>
    </source>
</reference>